<dbReference type="Proteomes" id="UP000714380">
    <property type="component" value="Unassembled WGS sequence"/>
</dbReference>
<sequence length="97" mass="10714">MMKSNLFLASATEVQGDRTGLNPMVFYTPNGDMLAVFSNMDLISEFSEDFRYAVSMSGKEILSRLPSSVGIVVNPGSENGFEIKPDHIKKILSEYAM</sequence>
<organism evidence="2 3">
    <name type="scientific">Thalassolituus marinus</name>
    <dbReference type="NCBI Taxonomy" id="671053"/>
    <lineage>
        <taxon>Bacteria</taxon>
        <taxon>Pseudomonadati</taxon>
        <taxon>Pseudomonadota</taxon>
        <taxon>Gammaproteobacteria</taxon>
        <taxon>Oceanospirillales</taxon>
        <taxon>Oceanospirillaceae</taxon>
        <taxon>Thalassolituus</taxon>
    </lineage>
</organism>
<name>A0ABS7ZT31_9GAMM</name>
<proteinExistence type="predicted"/>
<accession>A0ABS7ZT31</accession>
<protein>
    <submittedName>
        <fullName evidence="2">SseB family protein</fullName>
    </submittedName>
</protein>
<dbReference type="Pfam" id="PF07179">
    <property type="entry name" value="SseB"/>
    <property type="match status" value="1"/>
</dbReference>
<evidence type="ECO:0000313" key="2">
    <source>
        <dbReference type="EMBL" id="MCA6063705.1"/>
    </source>
</evidence>
<evidence type="ECO:0000313" key="3">
    <source>
        <dbReference type="Proteomes" id="UP000714380"/>
    </source>
</evidence>
<dbReference type="InterPro" id="IPR009839">
    <property type="entry name" value="SseB_N"/>
</dbReference>
<keyword evidence="3" id="KW-1185">Reference proteome</keyword>
<comment type="caution">
    <text evidence="2">The sequence shown here is derived from an EMBL/GenBank/DDBJ whole genome shotgun (WGS) entry which is preliminary data.</text>
</comment>
<feature type="domain" description="SseB protein N-terminal" evidence="1">
    <location>
        <begin position="5"/>
        <end position="89"/>
    </location>
</feature>
<reference evidence="2 3" key="1">
    <citation type="submission" date="2020-12" db="EMBL/GenBank/DDBJ databases">
        <title>Novel Thalassolituus-related marine hydrocarbonoclastic bacteria mediated algae-derived hydrocarbons mineralization in twilight zone of the northern South China Sea.</title>
        <authorList>
            <person name="Dong C."/>
        </authorList>
    </citation>
    <scope>NUCLEOTIDE SEQUENCE [LARGE SCALE GENOMIC DNA]</scope>
    <source>
        <strain evidence="2 3">IMCC1826</strain>
    </source>
</reference>
<gene>
    <name evidence="2" type="ORF">I9W95_08795</name>
</gene>
<evidence type="ECO:0000259" key="1">
    <source>
        <dbReference type="Pfam" id="PF07179"/>
    </source>
</evidence>
<dbReference type="EMBL" id="JAEDAH010000043">
    <property type="protein sequence ID" value="MCA6063705.1"/>
    <property type="molecule type" value="Genomic_DNA"/>
</dbReference>